<dbReference type="InterPro" id="IPR003256">
    <property type="entry name" value="Ribosomal_uL24"/>
</dbReference>
<evidence type="ECO:0000313" key="12">
    <source>
        <dbReference type="EMBL" id="AQZ25053.1"/>
    </source>
</evidence>
<comment type="subunit">
    <text evidence="4 10">Part of the 50S ribosomal subunit.</text>
</comment>
<dbReference type="InterPro" id="IPR041988">
    <property type="entry name" value="Ribosomal_uL24_KOW"/>
</dbReference>
<dbReference type="EMBL" id="KY433579">
    <property type="protein sequence ID" value="AQZ25053.1"/>
    <property type="molecule type" value="Genomic_DNA"/>
</dbReference>
<dbReference type="AlphaFoldDB" id="A0A2I4Q2I2"/>
<geneLocation type="chloroplast" evidence="12"/>
<dbReference type="SMART" id="SM00739">
    <property type="entry name" value="KOW"/>
    <property type="match status" value="1"/>
</dbReference>
<dbReference type="CDD" id="cd06089">
    <property type="entry name" value="KOW_RPL26"/>
    <property type="match status" value="1"/>
</dbReference>
<dbReference type="GO" id="GO:0005840">
    <property type="term" value="C:ribosome"/>
    <property type="evidence" value="ECO:0007669"/>
    <property type="project" value="UniProtKB-KW"/>
</dbReference>
<dbReference type="InterPro" id="IPR008991">
    <property type="entry name" value="Translation_prot_SH3-like_sf"/>
</dbReference>
<dbReference type="PANTHER" id="PTHR12903">
    <property type="entry name" value="MITOCHONDRIAL RIBOSOMAL PROTEIN L24"/>
    <property type="match status" value="1"/>
</dbReference>
<dbReference type="Gene3D" id="2.30.30.30">
    <property type="match status" value="1"/>
</dbReference>
<reference evidence="12" key="1">
    <citation type="journal article" date="2017" name="Mar. Biotechnol.">
        <title>Plastid Genome of Dictyopteris divaricata (Dictyotales, Phaeophyceae): Understanding the Evolution of Plastid Genomes in Brown Algae.</title>
        <authorList>
            <person name="Liu F."/>
            <person name="Jin Z."/>
            <person name="Wang Y."/>
            <person name="Bi Y."/>
            <person name="Melton J.T.III."/>
        </authorList>
    </citation>
    <scope>NUCLEOTIDE SEQUENCE</scope>
</reference>
<keyword evidence="5 12" id="KW-0150">Chloroplast</keyword>
<dbReference type="GO" id="GO:0009507">
    <property type="term" value="C:chloroplast"/>
    <property type="evidence" value="ECO:0007669"/>
    <property type="project" value="UniProtKB-SubCell"/>
</dbReference>
<dbReference type="GO" id="GO:0006412">
    <property type="term" value="P:translation"/>
    <property type="evidence" value="ECO:0007669"/>
    <property type="project" value="UniProtKB-UniRule"/>
</dbReference>
<gene>
    <name evidence="10 12" type="primary">rpl24</name>
</gene>
<evidence type="ECO:0000256" key="9">
    <source>
        <dbReference type="ARBA" id="ARBA00035282"/>
    </source>
</evidence>
<proteinExistence type="inferred from homology"/>
<comment type="function">
    <text evidence="1 10">One of two assembly initiator proteins, it binds directly to the 5'-end of the 23S rRNA, where it nucleates assembly of the 50S subunit.</text>
</comment>
<keyword evidence="8 10" id="KW-0687">Ribonucleoprotein</keyword>
<evidence type="ECO:0000259" key="11">
    <source>
        <dbReference type="SMART" id="SM00739"/>
    </source>
</evidence>
<feature type="domain" description="KOW" evidence="11">
    <location>
        <begin position="14"/>
        <end position="41"/>
    </location>
</feature>
<evidence type="ECO:0000256" key="7">
    <source>
        <dbReference type="ARBA" id="ARBA00022980"/>
    </source>
</evidence>
<comment type="similarity">
    <text evidence="3 10">Belongs to the universal ribosomal protein uL24 family.</text>
</comment>
<dbReference type="HAMAP" id="MF_01326_B">
    <property type="entry name" value="Ribosomal_uL24_B"/>
    <property type="match status" value="1"/>
</dbReference>
<dbReference type="Pfam" id="PF00467">
    <property type="entry name" value="KOW"/>
    <property type="match status" value="1"/>
</dbReference>
<keyword evidence="10" id="KW-0694">RNA-binding</keyword>
<dbReference type="NCBIfam" id="TIGR01079">
    <property type="entry name" value="rplX_bact"/>
    <property type="match status" value="1"/>
</dbReference>
<dbReference type="SUPFAM" id="SSF50104">
    <property type="entry name" value="Translation proteins SH3-like domain"/>
    <property type="match status" value="1"/>
</dbReference>
<evidence type="ECO:0000256" key="1">
    <source>
        <dbReference type="ARBA" id="ARBA00004072"/>
    </source>
</evidence>
<evidence type="ECO:0000256" key="5">
    <source>
        <dbReference type="ARBA" id="ARBA00022528"/>
    </source>
</evidence>
<comment type="subcellular location">
    <subcellularLocation>
        <location evidence="2 10">Plastid</location>
        <location evidence="2 10">Chloroplast</location>
    </subcellularLocation>
</comment>
<evidence type="ECO:0000256" key="2">
    <source>
        <dbReference type="ARBA" id="ARBA00004229"/>
    </source>
</evidence>
<evidence type="ECO:0000256" key="8">
    <source>
        <dbReference type="ARBA" id="ARBA00023274"/>
    </source>
</evidence>
<keyword evidence="7 10" id="KW-0689">Ribosomal protein</keyword>
<dbReference type="GeneID" id="35656104"/>
<dbReference type="GO" id="GO:0019843">
    <property type="term" value="F:rRNA binding"/>
    <property type="evidence" value="ECO:0007669"/>
    <property type="project" value="UniProtKB-UniRule"/>
</dbReference>
<dbReference type="GO" id="GO:0003735">
    <property type="term" value="F:structural constituent of ribosome"/>
    <property type="evidence" value="ECO:0007669"/>
    <property type="project" value="InterPro"/>
</dbReference>
<keyword evidence="6 12" id="KW-0934">Plastid</keyword>
<keyword evidence="10" id="KW-0699">rRNA-binding</keyword>
<evidence type="ECO:0000256" key="4">
    <source>
        <dbReference type="ARBA" id="ARBA00011838"/>
    </source>
</evidence>
<evidence type="ECO:0000256" key="10">
    <source>
        <dbReference type="HAMAP-Rule" id="MF_01326"/>
    </source>
</evidence>
<dbReference type="InterPro" id="IPR057264">
    <property type="entry name" value="Ribosomal_uL24_C"/>
</dbReference>
<protein>
    <recommendedName>
        <fullName evidence="9 10">Large ribosomal subunit protein uL24c</fullName>
    </recommendedName>
</protein>
<dbReference type="InterPro" id="IPR005824">
    <property type="entry name" value="KOW"/>
</dbReference>
<accession>A0A2I4Q2I2</accession>
<dbReference type="GO" id="GO:1990904">
    <property type="term" value="C:ribonucleoprotein complex"/>
    <property type="evidence" value="ECO:0007669"/>
    <property type="project" value="UniProtKB-KW"/>
</dbReference>
<dbReference type="Pfam" id="PF17136">
    <property type="entry name" value="ribosomal_L24"/>
    <property type="match status" value="1"/>
</dbReference>
<name>A0A2I4Q2I2_9PHAE</name>
<organism evidence="12">
    <name type="scientific">Dictyopteris divaricata</name>
    <dbReference type="NCBI Taxonomy" id="156996"/>
    <lineage>
        <taxon>Eukaryota</taxon>
        <taxon>Sar</taxon>
        <taxon>Stramenopiles</taxon>
        <taxon>Ochrophyta</taxon>
        <taxon>PX clade</taxon>
        <taxon>Phaeophyceae</taxon>
        <taxon>Dictyotales</taxon>
        <taxon>Dictyotaceae</taxon>
        <taxon>Dictyopteris</taxon>
    </lineage>
</organism>
<evidence type="ECO:0000256" key="3">
    <source>
        <dbReference type="ARBA" id="ARBA00010618"/>
    </source>
</evidence>
<sequence length="85" mass="9683">MINKRKSSTQQNFHIKLGEKVKVISGQEKGKIGLIKKIIRAKSKVIVEGINIRFKHSKSTRPGQVGEIKRIEFPIHSSNVSKYKE</sequence>
<evidence type="ECO:0000256" key="6">
    <source>
        <dbReference type="ARBA" id="ARBA00022640"/>
    </source>
</evidence>
<dbReference type="RefSeq" id="YP_009455837.1">
    <property type="nucleotide sequence ID" value="NC_036804.1"/>
</dbReference>
<dbReference type="InterPro" id="IPR014722">
    <property type="entry name" value="Rib_uL2_dom2"/>
</dbReference>